<reference evidence="15" key="4">
    <citation type="journal article" date="2015" name="G3 (Bethesda)">
        <title>Genome sequences of three phytopathogenic species of the Magnaporthaceae family of fungi.</title>
        <authorList>
            <person name="Okagaki L.H."/>
            <person name="Nunes C.C."/>
            <person name="Sailsbery J."/>
            <person name="Clay B."/>
            <person name="Brown D."/>
            <person name="John T."/>
            <person name="Oh Y."/>
            <person name="Young N."/>
            <person name="Fitzgerald M."/>
            <person name="Haas B.J."/>
            <person name="Zeng Q."/>
            <person name="Young S."/>
            <person name="Adiconis X."/>
            <person name="Fan L."/>
            <person name="Levin J.Z."/>
            <person name="Mitchell T.K."/>
            <person name="Okubara P.A."/>
            <person name="Farman M.L."/>
            <person name="Kohn L.M."/>
            <person name="Birren B."/>
            <person name="Ma L.-J."/>
            <person name="Dean R.A."/>
        </authorList>
    </citation>
    <scope>NUCLEOTIDE SEQUENCE</scope>
    <source>
        <strain evidence="15">ATCC 64411 / 73-15</strain>
    </source>
</reference>
<feature type="compositionally biased region" description="Pro residues" evidence="12">
    <location>
        <begin position="29"/>
        <end position="40"/>
    </location>
</feature>
<sequence length="190" mass="20685">MENLSLSDAPHQVAGPAPGGGAIQGPAGRGPPPPSLPPQPQSQLPAQMFTTAAQLLDLTDKKLMIALRDGRKLSGVLRSWDQFANLVLQSTTERLFVPPGSTTGAPEDRGLYADIPRGLFLVRGENVLLLGEIDLDKDDDPPPGYEKAELRLVEALIKRRKTEEKAREKRRLRKLASLGFEGENMGEVIF</sequence>
<evidence type="ECO:0000256" key="12">
    <source>
        <dbReference type="SAM" id="MobiDB-lite"/>
    </source>
</evidence>
<dbReference type="PANTHER" id="PTHR15588">
    <property type="entry name" value="LSM1"/>
    <property type="match status" value="1"/>
</dbReference>
<evidence type="ECO:0000256" key="3">
    <source>
        <dbReference type="ARBA" id="ARBA00022553"/>
    </source>
</evidence>
<dbReference type="InterPro" id="IPR034104">
    <property type="entry name" value="Lsm1"/>
</dbReference>
<dbReference type="SUPFAM" id="SSF50182">
    <property type="entry name" value="Sm-like ribonucleoproteins"/>
    <property type="match status" value="1"/>
</dbReference>
<evidence type="ECO:0000313" key="16">
    <source>
        <dbReference type="Proteomes" id="UP000011715"/>
    </source>
</evidence>
<dbReference type="GO" id="GO:0003729">
    <property type="term" value="F:mRNA binding"/>
    <property type="evidence" value="ECO:0007669"/>
    <property type="project" value="TreeGrafter"/>
</dbReference>
<comment type="function">
    <text evidence="11">Component of the cytoplasmic LSM1-LSM7 complex which is involved in mRNA degradation.</text>
</comment>
<accession>A0A0C4DLI1</accession>
<reference evidence="15" key="5">
    <citation type="submission" date="2015-06" db="UniProtKB">
        <authorList>
            <consortium name="EnsemblFungi"/>
        </authorList>
    </citation>
    <scope>IDENTIFICATION</scope>
    <source>
        <strain evidence="15">ATCC 64411</strain>
    </source>
</reference>
<dbReference type="Gene3D" id="2.30.30.100">
    <property type="match status" value="1"/>
</dbReference>
<organism evidence="15 16">
    <name type="scientific">Magnaporthiopsis poae (strain ATCC 64411 / 73-15)</name>
    <name type="common">Kentucky bluegrass fungus</name>
    <name type="synonym">Magnaporthe poae</name>
    <dbReference type="NCBI Taxonomy" id="644358"/>
    <lineage>
        <taxon>Eukaryota</taxon>
        <taxon>Fungi</taxon>
        <taxon>Dikarya</taxon>
        <taxon>Ascomycota</taxon>
        <taxon>Pezizomycotina</taxon>
        <taxon>Sordariomycetes</taxon>
        <taxon>Sordariomycetidae</taxon>
        <taxon>Magnaporthales</taxon>
        <taxon>Magnaporthaceae</taxon>
        <taxon>Magnaporthiopsis</taxon>
    </lineage>
</organism>
<dbReference type="InterPro" id="IPR010920">
    <property type="entry name" value="LSM_dom_sf"/>
</dbReference>
<evidence type="ECO:0000259" key="13">
    <source>
        <dbReference type="PROSITE" id="PS52002"/>
    </source>
</evidence>
<evidence type="ECO:0000256" key="6">
    <source>
        <dbReference type="ARBA" id="ARBA00023187"/>
    </source>
</evidence>
<evidence type="ECO:0000256" key="7">
    <source>
        <dbReference type="ARBA" id="ARBA00023274"/>
    </source>
</evidence>
<dbReference type="Proteomes" id="UP000011715">
    <property type="component" value="Unassembled WGS sequence"/>
</dbReference>
<dbReference type="AlphaFoldDB" id="A0A0C4DLI1"/>
<evidence type="ECO:0000256" key="5">
    <source>
        <dbReference type="ARBA" id="ARBA00022884"/>
    </source>
</evidence>
<comment type="subcellular location">
    <subcellularLocation>
        <location evidence="11">Cytoplasm</location>
    </subcellularLocation>
    <subcellularLocation>
        <location evidence="11">Cytoplasm</location>
        <location evidence="11">P-body</location>
    </subcellularLocation>
</comment>
<name>A0A0C4DLI1_MAGP6</name>
<dbReference type="Pfam" id="PF01423">
    <property type="entry name" value="LSM"/>
    <property type="match status" value="1"/>
</dbReference>
<dbReference type="EnsemblFungi" id="MAPG_00625T0">
    <property type="protein sequence ID" value="MAPG_00625T0"/>
    <property type="gene ID" value="MAPG_00625"/>
</dbReference>
<dbReference type="OrthoDB" id="10263346at2759"/>
<keyword evidence="3" id="KW-0597">Phosphoprotein</keyword>
<keyword evidence="4 11" id="KW-0507">mRNA processing</keyword>
<dbReference type="eggNOG" id="KOG1782">
    <property type="taxonomic scope" value="Eukaryota"/>
</dbReference>
<evidence type="ECO:0000313" key="14">
    <source>
        <dbReference type="EMBL" id="KLU81540.1"/>
    </source>
</evidence>
<dbReference type="InterPro" id="IPR001163">
    <property type="entry name" value="Sm_dom_euk/arc"/>
</dbReference>
<proteinExistence type="inferred from homology"/>
<comment type="subunit">
    <text evidence="11">Component of the heptameric LSM1-LSM7 complex that forms a seven-membered ring structure with a donut shape.</text>
</comment>
<dbReference type="PANTHER" id="PTHR15588:SF8">
    <property type="entry name" value="U6 SNRNA-ASSOCIATED SM-LIKE PROTEIN LSM1"/>
    <property type="match status" value="1"/>
</dbReference>
<evidence type="ECO:0000256" key="9">
    <source>
        <dbReference type="ARBA" id="ARBA00062159"/>
    </source>
</evidence>
<dbReference type="GO" id="GO:0000932">
    <property type="term" value="C:P-body"/>
    <property type="evidence" value="ECO:0007669"/>
    <property type="project" value="UniProtKB-SubCell"/>
</dbReference>
<dbReference type="GO" id="GO:0008380">
    <property type="term" value="P:RNA splicing"/>
    <property type="evidence" value="ECO:0007669"/>
    <property type="project" value="UniProtKB-KW"/>
</dbReference>
<keyword evidence="2 11" id="KW-0963">Cytoplasm</keyword>
<evidence type="ECO:0000256" key="2">
    <source>
        <dbReference type="ARBA" id="ARBA00022490"/>
    </source>
</evidence>
<evidence type="ECO:0000256" key="11">
    <source>
        <dbReference type="RuleBase" id="RU365047"/>
    </source>
</evidence>
<dbReference type="GO" id="GO:1990726">
    <property type="term" value="C:Lsm1-7-Pat1 complex"/>
    <property type="evidence" value="ECO:0007669"/>
    <property type="project" value="TreeGrafter"/>
</dbReference>
<dbReference type="VEuPathDB" id="FungiDB:MAPG_00625"/>
<feature type="region of interest" description="Disordered" evidence="12">
    <location>
        <begin position="1"/>
        <end position="43"/>
    </location>
</feature>
<reference evidence="16" key="1">
    <citation type="submission" date="2010-05" db="EMBL/GenBank/DDBJ databases">
        <title>The genome sequence of Magnaporthe poae strain ATCC 64411.</title>
        <authorList>
            <person name="Ma L.-J."/>
            <person name="Dead R."/>
            <person name="Young S."/>
            <person name="Zeng Q."/>
            <person name="Koehrsen M."/>
            <person name="Alvarado L."/>
            <person name="Berlin A."/>
            <person name="Chapman S.B."/>
            <person name="Chen Z."/>
            <person name="Freedman E."/>
            <person name="Gellesch M."/>
            <person name="Goldberg J."/>
            <person name="Griggs A."/>
            <person name="Gujja S."/>
            <person name="Heilman E.R."/>
            <person name="Heiman D."/>
            <person name="Hepburn T."/>
            <person name="Howarth C."/>
            <person name="Jen D."/>
            <person name="Larson L."/>
            <person name="Mehta T."/>
            <person name="Neiman D."/>
            <person name="Pearson M."/>
            <person name="Roberts A."/>
            <person name="Saif S."/>
            <person name="Shea T."/>
            <person name="Shenoy N."/>
            <person name="Sisk P."/>
            <person name="Stolte C."/>
            <person name="Sykes S."/>
            <person name="Walk T."/>
            <person name="White J."/>
            <person name="Yandava C."/>
            <person name="Haas B."/>
            <person name="Nusbaum C."/>
            <person name="Birren B."/>
        </authorList>
    </citation>
    <scope>NUCLEOTIDE SEQUENCE [LARGE SCALE GENOMIC DNA]</scope>
    <source>
        <strain evidence="16">ATCC 64411 / 73-15</strain>
    </source>
</reference>
<evidence type="ECO:0000313" key="15">
    <source>
        <dbReference type="EnsemblFungi" id="MAPG_00625T0"/>
    </source>
</evidence>
<keyword evidence="5 11" id="KW-0694">RNA-binding</keyword>
<keyword evidence="16" id="KW-1185">Reference proteome</keyword>
<comment type="function">
    <text evidence="8">Plays a role in the degradation of histone mRNAs, the only eukaryotic mRNAs that are not polyadenylated. Probably also part of an LSm subunits-containing complex involved in the general process of mRNA degradation.</text>
</comment>
<dbReference type="OMA" id="RTWDQFA"/>
<evidence type="ECO:0000256" key="8">
    <source>
        <dbReference type="ARBA" id="ARBA00056858"/>
    </source>
</evidence>
<dbReference type="FunFam" id="2.30.30.100:FF:000021">
    <property type="entry name" value="U6 snRNA-associated Sm-like protein LSm1"/>
    <property type="match status" value="1"/>
</dbReference>
<dbReference type="SMART" id="SM00651">
    <property type="entry name" value="Sm"/>
    <property type="match status" value="1"/>
</dbReference>
<keyword evidence="7 11" id="KW-0687">Ribonucleoprotein</keyword>
<evidence type="ECO:0000256" key="4">
    <source>
        <dbReference type="ARBA" id="ARBA00022664"/>
    </source>
</evidence>
<dbReference type="EMBL" id="GL876966">
    <property type="protein sequence ID" value="KLU81540.1"/>
    <property type="molecule type" value="Genomic_DNA"/>
</dbReference>
<dbReference type="PROSITE" id="PS52002">
    <property type="entry name" value="SM"/>
    <property type="match status" value="1"/>
</dbReference>
<dbReference type="GO" id="GO:0000290">
    <property type="term" value="P:deadenylation-dependent decapping of nuclear-transcribed mRNA"/>
    <property type="evidence" value="ECO:0007669"/>
    <property type="project" value="TreeGrafter"/>
</dbReference>
<dbReference type="InterPro" id="IPR044642">
    <property type="entry name" value="PTHR15588"/>
</dbReference>
<evidence type="ECO:0000256" key="1">
    <source>
        <dbReference type="ARBA" id="ARBA00006850"/>
    </source>
</evidence>
<dbReference type="InterPro" id="IPR047575">
    <property type="entry name" value="Sm"/>
</dbReference>
<dbReference type="GO" id="GO:0006397">
    <property type="term" value="P:mRNA processing"/>
    <property type="evidence" value="ECO:0007669"/>
    <property type="project" value="UniProtKB-UniRule"/>
</dbReference>
<dbReference type="EMBL" id="ADBL01000150">
    <property type="status" value="NOT_ANNOTATED_CDS"/>
    <property type="molecule type" value="Genomic_DNA"/>
</dbReference>
<protein>
    <recommendedName>
        <fullName evidence="10 11">U6 snRNA-associated Sm-like protein LSm1</fullName>
    </recommendedName>
</protein>
<dbReference type="CDD" id="cd01728">
    <property type="entry name" value="LSm1"/>
    <property type="match status" value="1"/>
</dbReference>
<evidence type="ECO:0000256" key="10">
    <source>
        <dbReference type="ARBA" id="ARBA00067756"/>
    </source>
</evidence>
<gene>
    <name evidence="11" type="primary">LSM1</name>
    <name evidence="14" type="ORF">MAPG_00625</name>
</gene>
<feature type="domain" description="Sm" evidence="13">
    <location>
        <begin position="50"/>
        <end position="136"/>
    </location>
</feature>
<dbReference type="GO" id="GO:1990904">
    <property type="term" value="C:ribonucleoprotein complex"/>
    <property type="evidence" value="ECO:0007669"/>
    <property type="project" value="UniProtKB-KW"/>
</dbReference>
<comment type="similarity">
    <text evidence="1 11">Belongs to the snRNP Sm proteins family.</text>
</comment>
<comment type="subunit">
    <text evidence="9">Interacts with SLBP; interaction with SLBP occurs when histone mRNA is being rapidly degraded during the S phase. LSm subunits form a heteromer with a donut shape.</text>
</comment>
<reference evidence="14" key="3">
    <citation type="submission" date="2011-03" db="EMBL/GenBank/DDBJ databases">
        <title>Annotation of Magnaporthe poae ATCC 64411.</title>
        <authorList>
            <person name="Ma L.-J."/>
            <person name="Dead R."/>
            <person name="Young S.K."/>
            <person name="Zeng Q."/>
            <person name="Gargeya S."/>
            <person name="Fitzgerald M."/>
            <person name="Haas B."/>
            <person name="Abouelleil A."/>
            <person name="Alvarado L."/>
            <person name="Arachchi H.M."/>
            <person name="Berlin A."/>
            <person name="Brown A."/>
            <person name="Chapman S.B."/>
            <person name="Chen Z."/>
            <person name="Dunbar C."/>
            <person name="Freedman E."/>
            <person name="Gearin G."/>
            <person name="Gellesch M."/>
            <person name="Goldberg J."/>
            <person name="Griggs A."/>
            <person name="Gujja S."/>
            <person name="Heiman D."/>
            <person name="Howarth C."/>
            <person name="Larson L."/>
            <person name="Lui A."/>
            <person name="MacDonald P.J.P."/>
            <person name="Mehta T."/>
            <person name="Montmayeur A."/>
            <person name="Murphy C."/>
            <person name="Neiman D."/>
            <person name="Pearson M."/>
            <person name="Priest M."/>
            <person name="Roberts A."/>
            <person name="Saif S."/>
            <person name="Shea T."/>
            <person name="Shenoy N."/>
            <person name="Sisk P."/>
            <person name="Stolte C."/>
            <person name="Sykes S."/>
            <person name="Yandava C."/>
            <person name="Wortman J."/>
            <person name="Nusbaum C."/>
            <person name="Birren B."/>
        </authorList>
    </citation>
    <scope>NUCLEOTIDE SEQUENCE</scope>
    <source>
        <strain evidence="14">ATCC 64411</strain>
    </source>
</reference>
<keyword evidence="6" id="KW-0508">mRNA splicing</keyword>
<reference evidence="14" key="2">
    <citation type="submission" date="2010-05" db="EMBL/GenBank/DDBJ databases">
        <title>The Genome Sequence of Magnaporthe poae strain ATCC 64411.</title>
        <authorList>
            <consortium name="The Broad Institute Genome Sequencing Platform"/>
            <consortium name="Broad Institute Genome Sequencing Center for Infectious Disease"/>
            <person name="Ma L.-J."/>
            <person name="Dead R."/>
            <person name="Young S."/>
            <person name="Zeng Q."/>
            <person name="Koehrsen M."/>
            <person name="Alvarado L."/>
            <person name="Berlin A."/>
            <person name="Chapman S.B."/>
            <person name="Chen Z."/>
            <person name="Freedman E."/>
            <person name="Gellesch M."/>
            <person name="Goldberg J."/>
            <person name="Griggs A."/>
            <person name="Gujja S."/>
            <person name="Heilman E.R."/>
            <person name="Heiman D."/>
            <person name="Hepburn T."/>
            <person name="Howarth C."/>
            <person name="Jen D."/>
            <person name="Larson L."/>
            <person name="Mehta T."/>
            <person name="Neiman D."/>
            <person name="Pearson M."/>
            <person name="Roberts A."/>
            <person name="Saif S."/>
            <person name="Shea T."/>
            <person name="Shenoy N."/>
            <person name="Sisk P."/>
            <person name="Stolte C."/>
            <person name="Sykes S."/>
            <person name="Walk T."/>
            <person name="White J."/>
            <person name="Yandava C."/>
            <person name="Haas B."/>
            <person name="Nusbaum C."/>
            <person name="Birren B."/>
        </authorList>
    </citation>
    <scope>NUCLEOTIDE SEQUENCE</scope>
    <source>
        <strain evidence="14">ATCC 64411</strain>
    </source>
</reference>
<dbReference type="STRING" id="644358.A0A0C4DLI1"/>